<dbReference type="Proteomes" id="UP000294547">
    <property type="component" value="Unassembled WGS sequence"/>
</dbReference>
<dbReference type="OrthoDB" id="8286321at2"/>
<dbReference type="InterPro" id="IPR000994">
    <property type="entry name" value="Pept_M24"/>
</dbReference>
<dbReference type="PANTHER" id="PTHR46112">
    <property type="entry name" value="AMINOPEPTIDASE"/>
    <property type="match status" value="1"/>
</dbReference>
<reference evidence="3 4" key="1">
    <citation type="submission" date="2019-03" db="EMBL/GenBank/DDBJ databases">
        <title>Genomic Encyclopedia of Type Strains, Phase IV (KMG-IV): sequencing the most valuable type-strain genomes for metagenomic binning, comparative biology and taxonomic classification.</title>
        <authorList>
            <person name="Goeker M."/>
        </authorList>
    </citation>
    <scope>NUCLEOTIDE SEQUENCE [LARGE SCALE GENOMIC DNA]</scope>
    <source>
        <strain evidence="3 4">DSM 102969</strain>
    </source>
</reference>
<dbReference type="PANTHER" id="PTHR46112:SF2">
    <property type="entry name" value="XAA-PRO AMINOPEPTIDASE P-RELATED"/>
    <property type="match status" value="1"/>
</dbReference>
<dbReference type="SUPFAM" id="SSF53092">
    <property type="entry name" value="Creatinase/prolidase N-terminal domain"/>
    <property type="match status" value="1"/>
</dbReference>
<name>A0A4R6RAE9_9HYPH</name>
<dbReference type="AlphaFoldDB" id="A0A4R6RAE9"/>
<gene>
    <name evidence="3" type="ORF">EDD54_3885</name>
</gene>
<dbReference type="Gene3D" id="3.40.350.10">
    <property type="entry name" value="Creatinase/prolidase N-terminal domain"/>
    <property type="match status" value="1"/>
</dbReference>
<keyword evidence="4" id="KW-1185">Reference proteome</keyword>
<dbReference type="RefSeq" id="WP_126539019.1">
    <property type="nucleotide sequence ID" value="NZ_BSPM01000007.1"/>
</dbReference>
<feature type="domain" description="Creatinase N-terminal" evidence="2">
    <location>
        <begin position="13"/>
        <end position="152"/>
    </location>
</feature>
<dbReference type="CDD" id="cd01066">
    <property type="entry name" value="APP_MetAP"/>
    <property type="match status" value="1"/>
</dbReference>
<feature type="domain" description="Peptidase M24" evidence="1">
    <location>
        <begin position="161"/>
        <end position="345"/>
    </location>
</feature>
<evidence type="ECO:0000313" key="4">
    <source>
        <dbReference type="Proteomes" id="UP000294547"/>
    </source>
</evidence>
<dbReference type="InterPro" id="IPR050659">
    <property type="entry name" value="Peptidase_M24B"/>
</dbReference>
<dbReference type="InterPro" id="IPR029149">
    <property type="entry name" value="Creatin/AminoP/Spt16_N"/>
</dbReference>
<dbReference type="Gene3D" id="3.90.230.10">
    <property type="entry name" value="Creatinase/methionine aminopeptidase superfamily"/>
    <property type="match status" value="1"/>
</dbReference>
<evidence type="ECO:0000313" key="3">
    <source>
        <dbReference type="EMBL" id="TDP82616.1"/>
    </source>
</evidence>
<dbReference type="Pfam" id="PF01321">
    <property type="entry name" value="Creatinase_N"/>
    <property type="match status" value="1"/>
</dbReference>
<protein>
    <submittedName>
        <fullName evidence="3">Xaa-Pro dipeptidase</fullName>
    </submittedName>
</protein>
<accession>A0A4R6RAE9</accession>
<evidence type="ECO:0000259" key="1">
    <source>
        <dbReference type="Pfam" id="PF00557"/>
    </source>
</evidence>
<evidence type="ECO:0000259" key="2">
    <source>
        <dbReference type="Pfam" id="PF01321"/>
    </source>
</evidence>
<dbReference type="Pfam" id="PF00557">
    <property type="entry name" value="Peptidase_M24"/>
    <property type="match status" value="1"/>
</dbReference>
<dbReference type="InterPro" id="IPR036005">
    <property type="entry name" value="Creatinase/aminopeptidase-like"/>
</dbReference>
<comment type="caution">
    <text evidence="3">The sequence shown here is derived from an EMBL/GenBank/DDBJ whole genome shotgun (WGS) entry which is preliminary data.</text>
</comment>
<proteinExistence type="predicted"/>
<dbReference type="InterPro" id="IPR000587">
    <property type="entry name" value="Creatinase_N"/>
</dbReference>
<organism evidence="3 4">
    <name type="scientific">Oharaeibacter diazotrophicus</name>
    <dbReference type="NCBI Taxonomy" id="1920512"/>
    <lineage>
        <taxon>Bacteria</taxon>
        <taxon>Pseudomonadati</taxon>
        <taxon>Pseudomonadota</taxon>
        <taxon>Alphaproteobacteria</taxon>
        <taxon>Hyphomicrobiales</taxon>
        <taxon>Pleomorphomonadaceae</taxon>
        <taxon>Oharaeibacter</taxon>
    </lineage>
</organism>
<sequence>MALHFDEAEYAARRAALTASIRARGLDGLLMFAQESMYWATGYDTFGFCFFQCLAVGADGRMALLTRSADLRQARHTSDIADVRVWVDRADAGPVAQLADMLADLGLLGGRLGVEYDTHGLTAKNGRALDAGLAGRGELVDASDLVPALRVVKSPAEIAFVRKAAALADDAFDAAMAEIRPGADEGRVLAALQGSIFAAGGDYPGNEVIIGSGEDALLCRYKSGRRILAADDQLTLEFAGVWRHYHAALMRTVVVGRPRPRHVELHAAALDALAAVETAMVPGRSFGDVFDAHAAAMDARGLAAHRLAACGYSLGARFTPSWMEWPMFYRDNPAAVVPGMVLFAHMILMDSDSGTAMCVGRSYLTTTGAPEPLSRLPLALPVVG</sequence>
<dbReference type="SUPFAM" id="SSF55920">
    <property type="entry name" value="Creatinase/aminopeptidase"/>
    <property type="match status" value="1"/>
</dbReference>
<dbReference type="EMBL" id="SNXY01000010">
    <property type="protein sequence ID" value="TDP82616.1"/>
    <property type="molecule type" value="Genomic_DNA"/>
</dbReference>